<name>A0ABQ8V975_9AGAR</name>
<keyword evidence="1" id="KW-1133">Transmembrane helix</keyword>
<sequence>MITVQRFTRLPTLQLESPFMFLNLNRYSSKSLARTRTRSALSITSVHEIILFFAMADSTAPVFHVELVFGPMLIGVYFNMILFGVLLNQMHFYFQNYKADALWIKCLVAYLFVVETANTVFDMVIMYQPLITEYGTEKAVANFPTLFMTEPIVVVLVSMPIQCFFAWRISKITKSYIIPGFIVVLALTSATGGFITGIKVAILKLFIKKPELHWSALLWFLPSCVADIIITITLVRSLSKRKTGFGATNTMIDKLIRMTVQTGMITAICAIGDVACFMALPHTAINFTWDLALAKLYTNCLMSTLNARSALVNRSQTSTSGMFINVVDSASQKDIRRQLESGTSDAYELESAKTVEAVHDQDSSYHENHTELQITVNKFVERIEDSIESGNASAQ</sequence>
<feature type="transmembrane region" description="Helical" evidence="1">
    <location>
        <begin position="68"/>
        <end position="87"/>
    </location>
</feature>
<evidence type="ECO:0000256" key="1">
    <source>
        <dbReference type="SAM" id="Phobius"/>
    </source>
</evidence>
<keyword evidence="1" id="KW-0812">Transmembrane</keyword>
<evidence type="ECO:0000259" key="2">
    <source>
        <dbReference type="Pfam" id="PF20152"/>
    </source>
</evidence>
<dbReference type="PANTHER" id="PTHR40465">
    <property type="entry name" value="CHROMOSOME 1, WHOLE GENOME SHOTGUN SEQUENCE"/>
    <property type="match status" value="1"/>
</dbReference>
<gene>
    <name evidence="3" type="ORF">C8R41DRAFT_470466</name>
</gene>
<feature type="transmembrane region" description="Helical" evidence="1">
    <location>
        <begin position="214"/>
        <end position="235"/>
    </location>
</feature>
<protein>
    <recommendedName>
        <fullName evidence="2">DUF6534 domain-containing protein</fullName>
    </recommendedName>
</protein>
<proteinExistence type="predicted"/>
<keyword evidence="4" id="KW-1185">Reference proteome</keyword>
<keyword evidence="1" id="KW-0472">Membrane</keyword>
<dbReference type="Proteomes" id="UP001150217">
    <property type="component" value="Unassembled WGS sequence"/>
</dbReference>
<evidence type="ECO:0000313" key="3">
    <source>
        <dbReference type="EMBL" id="KAJ4481782.1"/>
    </source>
</evidence>
<dbReference type="Pfam" id="PF20152">
    <property type="entry name" value="DUF6534"/>
    <property type="match status" value="1"/>
</dbReference>
<organism evidence="3 4">
    <name type="scientific">Lentinula lateritia</name>
    <dbReference type="NCBI Taxonomy" id="40482"/>
    <lineage>
        <taxon>Eukaryota</taxon>
        <taxon>Fungi</taxon>
        <taxon>Dikarya</taxon>
        <taxon>Basidiomycota</taxon>
        <taxon>Agaricomycotina</taxon>
        <taxon>Agaricomycetes</taxon>
        <taxon>Agaricomycetidae</taxon>
        <taxon>Agaricales</taxon>
        <taxon>Marasmiineae</taxon>
        <taxon>Omphalotaceae</taxon>
        <taxon>Lentinula</taxon>
    </lineage>
</organism>
<reference evidence="3" key="1">
    <citation type="submission" date="2022-08" db="EMBL/GenBank/DDBJ databases">
        <title>A Global Phylogenomic Analysis of the Shiitake Genus Lentinula.</title>
        <authorList>
            <consortium name="DOE Joint Genome Institute"/>
            <person name="Sierra-Patev S."/>
            <person name="Min B."/>
            <person name="Naranjo-Ortiz M."/>
            <person name="Looney B."/>
            <person name="Konkel Z."/>
            <person name="Slot J.C."/>
            <person name="Sakamoto Y."/>
            <person name="Steenwyk J.L."/>
            <person name="Rokas A."/>
            <person name="Carro J."/>
            <person name="Camarero S."/>
            <person name="Ferreira P."/>
            <person name="Molpeceres G."/>
            <person name="Ruiz-Duenas F.J."/>
            <person name="Serrano A."/>
            <person name="Henrissat B."/>
            <person name="Drula E."/>
            <person name="Hughes K.W."/>
            <person name="Mata J.L."/>
            <person name="Ishikawa N.K."/>
            <person name="Vargas-Isla R."/>
            <person name="Ushijima S."/>
            <person name="Smith C.A."/>
            <person name="Ahrendt S."/>
            <person name="Andreopoulos W."/>
            <person name="He G."/>
            <person name="Labutti K."/>
            <person name="Lipzen A."/>
            <person name="Ng V."/>
            <person name="Riley R."/>
            <person name="Sandor L."/>
            <person name="Barry K."/>
            <person name="Martinez A.T."/>
            <person name="Xiao Y."/>
            <person name="Gibbons J.G."/>
            <person name="Terashima K."/>
            <person name="Grigoriev I.V."/>
            <person name="Hibbett D.S."/>
        </authorList>
    </citation>
    <scope>NUCLEOTIDE SEQUENCE</scope>
    <source>
        <strain evidence="3">RHP3577 ss4</strain>
    </source>
</reference>
<feature type="transmembrane region" description="Helical" evidence="1">
    <location>
        <begin position="39"/>
        <end position="56"/>
    </location>
</feature>
<dbReference type="PANTHER" id="PTHR40465:SF1">
    <property type="entry name" value="DUF6534 DOMAIN-CONTAINING PROTEIN"/>
    <property type="match status" value="1"/>
</dbReference>
<feature type="transmembrane region" description="Helical" evidence="1">
    <location>
        <begin position="255"/>
        <end position="280"/>
    </location>
</feature>
<feature type="transmembrane region" description="Helical" evidence="1">
    <location>
        <begin position="176"/>
        <end position="202"/>
    </location>
</feature>
<accession>A0ABQ8V975</accession>
<dbReference type="InterPro" id="IPR045339">
    <property type="entry name" value="DUF6534"/>
</dbReference>
<dbReference type="EMBL" id="JANVFT010000058">
    <property type="protein sequence ID" value="KAJ4481782.1"/>
    <property type="molecule type" value="Genomic_DNA"/>
</dbReference>
<feature type="transmembrane region" description="Helical" evidence="1">
    <location>
        <begin position="147"/>
        <end position="169"/>
    </location>
</feature>
<comment type="caution">
    <text evidence="3">The sequence shown here is derived from an EMBL/GenBank/DDBJ whole genome shotgun (WGS) entry which is preliminary data.</text>
</comment>
<evidence type="ECO:0000313" key="4">
    <source>
        <dbReference type="Proteomes" id="UP001150217"/>
    </source>
</evidence>
<feature type="domain" description="DUF6534" evidence="2">
    <location>
        <begin position="223"/>
        <end position="309"/>
    </location>
</feature>
<feature type="transmembrane region" description="Helical" evidence="1">
    <location>
        <begin position="107"/>
        <end position="127"/>
    </location>
</feature>